<evidence type="ECO:0000256" key="4">
    <source>
        <dbReference type="SAM" id="MobiDB-lite"/>
    </source>
</evidence>
<protein>
    <recommendedName>
        <fullName evidence="7">Ankyrin</fullName>
    </recommendedName>
</protein>
<dbReference type="PANTHER" id="PTHR24189">
    <property type="entry name" value="MYOTROPHIN"/>
    <property type="match status" value="1"/>
</dbReference>
<dbReference type="EMBL" id="JAQQWL010000006">
    <property type="protein sequence ID" value="KAK8068880.1"/>
    <property type="molecule type" value="Genomic_DNA"/>
</dbReference>
<dbReference type="Proteomes" id="UP001480595">
    <property type="component" value="Unassembled WGS sequence"/>
</dbReference>
<evidence type="ECO:0000313" key="5">
    <source>
        <dbReference type="EMBL" id="KAK8068880.1"/>
    </source>
</evidence>
<dbReference type="GeneID" id="92089968"/>
<feature type="repeat" description="ANK" evidence="3">
    <location>
        <begin position="120"/>
        <end position="152"/>
    </location>
</feature>
<gene>
    <name evidence="5" type="ORF">PG994_005496</name>
</gene>
<dbReference type="RefSeq" id="XP_066716174.1">
    <property type="nucleotide sequence ID" value="XM_066856905.1"/>
</dbReference>
<comment type="caution">
    <text evidence="5">The sequence shown here is derived from an EMBL/GenBank/DDBJ whole genome shotgun (WGS) entry which is preliminary data.</text>
</comment>
<dbReference type="Pfam" id="PF00023">
    <property type="entry name" value="Ank"/>
    <property type="match status" value="1"/>
</dbReference>
<name>A0ABR1VCF8_9PEZI</name>
<feature type="region of interest" description="Disordered" evidence="4">
    <location>
        <begin position="1"/>
        <end position="21"/>
    </location>
</feature>
<evidence type="ECO:0000313" key="6">
    <source>
        <dbReference type="Proteomes" id="UP001480595"/>
    </source>
</evidence>
<dbReference type="PROSITE" id="PS50088">
    <property type="entry name" value="ANK_REPEAT"/>
    <property type="match status" value="1"/>
</dbReference>
<keyword evidence="2 3" id="KW-0040">ANK repeat</keyword>
<dbReference type="InterPro" id="IPR002110">
    <property type="entry name" value="Ankyrin_rpt"/>
</dbReference>
<dbReference type="SMART" id="SM00248">
    <property type="entry name" value="ANK"/>
    <property type="match status" value="3"/>
</dbReference>
<evidence type="ECO:0000256" key="1">
    <source>
        <dbReference type="ARBA" id="ARBA00022737"/>
    </source>
</evidence>
<proteinExistence type="predicted"/>
<evidence type="ECO:0008006" key="7">
    <source>
        <dbReference type="Google" id="ProtNLM"/>
    </source>
</evidence>
<dbReference type="PANTHER" id="PTHR24189:SF50">
    <property type="entry name" value="ANKYRIN REPEAT AND SOCS BOX PROTEIN 2"/>
    <property type="match status" value="1"/>
</dbReference>
<sequence>MSSQTIPGPAKASHHGQLSPKRICLPPEIHQMIFNAIDNDSPNDRPRTALSVMLANKKLHGIWNALVHAVLHGFLQPMRDIVGIGTTAKGKSADMNVQIELSKEKEWWKIPIPTHNGYYLSFTPLHAAVALSDEETVRFLLQNGADANRIGYSAEYEVDPGKRSGQGLYMDEYNSYTWTRLSFESAIHMATCQGHLPIVQLLVNAKSTLLWDPEQAEEKLGADMSSVVLSLLQFPSNISMACQLLTQASWKVDLGANVQESNGGTCSLADAILELYLSLNIEDENLCGWRLVLRTALAGGANINCLHRQTYLSSEKPLLEICFMYTAGEKGLILMELLLEKGAQVQTRLPHGNIEEPGNSLLLWYLKDGKNGLDAERRNRGQVPTQALRKRAGDKISLGDDTSNAAERKVKALLAAGIRVDGVDDLGWTSLGIACLLVTSSKQPLEFMKKLLDAGADPNQQAVSGLSNGITRSPMAVCFSNNYSYRACKLLQMYGGTLHKDDDLKLIEGQIQNHMPSGGRNRVTKLFKKLASQVEGN</sequence>
<evidence type="ECO:0000256" key="3">
    <source>
        <dbReference type="PROSITE-ProRule" id="PRU00023"/>
    </source>
</evidence>
<dbReference type="InterPro" id="IPR050745">
    <property type="entry name" value="Multifunctional_regulatory"/>
</dbReference>
<reference evidence="5 6" key="1">
    <citation type="submission" date="2023-01" db="EMBL/GenBank/DDBJ databases">
        <title>Analysis of 21 Apiospora genomes using comparative genomics revels a genus with tremendous synthesis potential of carbohydrate active enzymes and secondary metabolites.</title>
        <authorList>
            <person name="Sorensen T."/>
        </authorList>
    </citation>
    <scope>NUCLEOTIDE SEQUENCE [LARGE SCALE GENOMIC DNA]</scope>
    <source>
        <strain evidence="5 6">CBS 135458</strain>
    </source>
</reference>
<dbReference type="Gene3D" id="1.25.40.20">
    <property type="entry name" value="Ankyrin repeat-containing domain"/>
    <property type="match status" value="2"/>
</dbReference>
<dbReference type="PROSITE" id="PS50297">
    <property type="entry name" value="ANK_REP_REGION"/>
    <property type="match status" value="1"/>
</dbReference>
<evidence type="ECO:0000256" key="2">
    <source>
        <dbReference type="ARBA" id="ARBA00023043"/>
    </source>
</evidence>
<accession>A0ABR1VCF8</accession>
<organism evidence="5 6">
    <name type="scientific">Apiospora phragmitis</name>
    <dbReference type="NCBI Taxonomy" id="2905665"/>
    <lineage>
        <taxon>Eukaryota</taxon>
        <taxon>Fungi</taxon>
        <taxon>Dikarya</taxon>
        <taxon>Ascomycota</taxon>
        <taxon>Pezizomycotina</taxon>
        <taxon>Sordariomycetes</taxon>
        <taxon>Xylariomycetidae</taxon>
        <taxon>Amphisphaeriales</taxon>
        <taxon>Apiosporaceae</taxon>
        <taxon>Apiospora</taxon>
    </lineage>
</organism>
<keyword evidence="1" id="KW-0677">Repeat</keyword>
<dbReference type="SUPFAM" id="SSF48403">
    <property type="entry name" value="Ankyrin repeat"/>
    <property type="match status" value="1"/>
</dbReference>
<dbReference type="InterPro" id="IPR036770">
    <property type="entry name" value="Ankyrin_rpt-contain_sf"/>
</dbReference>
<keyword evidence="6" id="KW-1185">Reference proteome</keyword>